<feature type="transmembrane region" description="Helical" evidence="5">
    <location>
        <begin position="341"/>
        <end position="364"/>
    </location>
</feature>
<evidence type="ECO:0000256" key="4">
    <source>
        <dbReference type="ARBA" id="ARBA00023136"/>
    </source>
</evidence>
<feature type="chain" id="PRO_5040169763" description="G-protein coupled receptors family 2 profile 2 domain-containing protein" evidence="6">
    <location>
        <begin position="19"/>
        <end position="422"/>
    </location>
</feature>
<evidence type="ECO:0000256" key="5">
    <source>
        <dbReference type="SAM" id="Phobius"/>
    </source>
</evidence>
<gene>
    <name evidence="8" type="ORF">PHAECO_LOCUS8348</name>
</gene>
<dbReference type="GO" id="GO:0016020">
    <property type="term" value="C:membrane"/>
    <property type="evidence" value="ECO:0007669"/>
    <property type="project" value="UniProtKB-SubCell"/>
</dbReference>
<evidence type="ECO:0000256" key="1">
    <source>
        <dbReference type="ARBA" id="ARBA00004141"/>
    </source>
</evidence>
<proteinExistence type="predicted"/>
<feature type="signal peptide" evidence="6">
    <location>
        <begin position="1"/>
        <end position="18"/>
    </location>
</feature>
<evidence type="ECO:0000259" key="7">
    <source>
        <dbReference type="PROSITE" id="PS50261"/>
    </source>
</evidence>
<organism evidence="8 9">
    <name type="scientific">Phaedon cochleariae</name>
    <name type="common">Mustard beetle</name>
    <dbReference type="NCBI Taxonomy" id="80249"/>
    <lineage>
        <taxon>Eukaryota</taxon>
        <taxon>Metazoa</taxon>
        <taxon>Ecdysozoa</taxon>
        <taxon>Arthropoda</taxon>
        <taxon>Hexapoda</taxon>
        <taxon>Insecta</taxon>
        <taxon>Pterygota</taxon>
        <taxon>Neoptera</taxon>
        <taxon>Endopterygota</taxon>
        <taxon>Coleoptera</taxon>
        <taxon>Polyphaga</taxon>
        <taxon>Cucujiformia</taxon>
        <taxon>Chrysomeloidea</taxon>
        <taxon>Chrysomelidae</taxon>
        <taxon>Chrysomelinae</taxon>
        <taxon>Chrysomelini</taxon>
        <taxon>Phaedon</taxon>
    </lineage>
</organism>
<reference evidence="8" key="2">
    <citation type="submission" date="2022-10" db="EMBL/GenBank/DDBJ databases">
        <authorList>
            <consortium name="ENA_rothamsted_submissions"/>
            <consortium name="culmorum"/>
            <person name="King R."/>
        </authorList>
    </citation>
    <scope>NUCLEOTIDE SEQUENCE</scope>
</reference>
<evidence type="ECO:0000256" key="3">
    <source>
        <dbReference type="ARBA" id="ARBA00022989"/>
    </source>
</evidence>
<dbReference type="EMBL" id="OU896710">
    <property type="protein sequence ID" value="CAH1163998.1"/>
    <property type="molecule type" value="Genomic_DNA"/>
</dbReference>
<dbReference type="AlphaFoldDB" id="A0A9P0GVS3"/>
<dbReference type="PANTHER" id="PTHR46953:SF1">
    <property type="entry name" value="G-PROTEIN COUPLED RECEPTOR MTH-LIKE 1-RELATED"/>
    <property type="match status" value="1"/>
</dbReference>
<keyword evidence="3 5" id="KW-1133">Transmembrane helix</keyword>
<reference evidence="8" key="1">
    <citation type="submission" date="2022-01" db="EMBL/GenBank/DDBJ databases">
        <authorList>
            <person name="King R."/>
        </authorList>
    </citation>
    <scope>NUCLEOTIDE SEQUENCE</scope>
</reference>
<feature type="domain" description="G-protein coupled receptors family 2 profile 2" evidence="7">
    <location>
        <begin position="114"/>
        <end position="365"/>
    </location>
</feature>
<evidence type="ECO:0000256" key="6">
    <source>
        <dbReference type="SAM" id="SignalP"/>
    </source>
</evidence>
<feature type="transmembrane region" description="Helical" evidence="5">
    <location>
        <begin position="315"/>
        <end position="335"/>
    </location>
</feature>
<keyword evidence="9" id="KW-1185">Reference proteome</keyword>
<dbReference type="Gene3D" id="1.20.1070.10">
    <property type="entry name" value="Rhodopsin 7-helix transmembrane proteins"/>
    <property type="match status" value="1"/>
</dbReference>
<dbReference type="InterPro" id="IPR052808">
    <property type="entry name" value="GPCR_Mth-like"/>
</dbReference>
<dbReference type="CDD" id="cd15039">
    <property type="entry name" value="7tmB3_Methuselah-like"/>
    <property type="match status" value="1"/>
</dbReference>
<keyword evidence="4 5" id="KW-0472">Membrane</keyword>
<dbReference type="Pfam" id="PF00002">
    <property type="entry name" value="7tm_2"/>
    <property type="match status" value="1"/>
</dbReference>
<dbReference type="OrthoDB" id="6082634at2759"/>
<dbReference type="Proteomes" id="UP001153737">
    <property type="component" value="Chromosome 4"/>
</dbReference>
<protein>
    <recommendedName>
        <fullName evidence="7">G-protein coupled receptors family 2 profile 2 domain-containing protein</fullName>
    </recommendedName>
</protein>
<evidence type="ECO:0000313" key="8">
    <source>
        <dbReference type="EMBL" id="CAH1163998.1"/>
    </source>
</evidence>
<keyword evidence="2 5" id="KW-0812">Transmembrane</keyword>
<evidence type="ECO:0000313" key="9">
    <source>
        <dbReference type="Proteomes" id="UP001153737"/>
    </source>
</evidence>
<feature type="transmembrane region" description="Helical" evidence="5">
    <location>
        <begin position="180"/>
        <end position="204"/>
    </location>
</feature>
<evidence type="ECO:0000256" key="2">
    <source>
        <dbReference type="ARBA" id="ARBA00022692"/>
    </source>
</evidence>
<feature type="transmembrane region" description="Helical" evidence="5">
    <location>
        <begin position="271"/>
        <end position="295"/>
    </location>
</feature>
<feature type="transmembrane region" description="Helical" evidence="5">
    <location>
        <begin position="225"/>
        <end position="244"/>
    </location>
</feature>
<name>A0A9P0GVS3_PHACE</name>
<sequence length="422" mass="49211">MKQIREIFVVILIHLACAHCVPQCCHGENTAKSTRFCSSGAPINISGCNVRFIMEEADHTSVVTVDKDDNLILDGTHMAVANDYCFTKLEPAHKNVYVVCMSDELVQQDSQEVQISLNIVLQMISVIFIFFTVIVYLILPQMLDLQGISIIHSMTGLALAYIVLVVINLSTHLRPLMCHFLAYCVYTSFLYAFFWLNIICFHIWRQIINPYILASVKRWRLIYHIYGIMGPLLCMVVLLIIHYVDTPYFKSIHPGIGEVSCWFKSSRETFIYFYMPVIILISLNVVFFIWTSVVLWKQSKNCKKNKIMKYRVRMYVKLFFVMGVTWIFEVIQTVTDGHFRWLWYFLDAVNALEGLIIFLILVVFRKRVVRSLANKTIFNRIKLPSSWKYVEDSECEELDVEEELNCLESRDENIYTTEVQIK</sequence>
<dbReference type="GO" id="GO:0004930">
    <property type="term" value="F:G protein-coupled receptor activity"/>
    <property type="evidence" value="ECO:0007669"/>
    <property type="project" value="InterPro"/>
</dbReference>
<dbReference type="PROSITE" id="PS50261">
    <property type="entry name" value="G_PROTEIN_RECEP_F2_4"/>
    <property type="match status" value="1"/>
</dbReference>
<comment type="subcellular location">
    <subcellularLocation>
        <location evidence="1">Membrane</location>
        <topology evidence="1">Multi-pass membrane protein</topology>
    </subcellularLocation>
</comment>
<dbReference type="InterPro" id="IPR017981">
    <property type="entry name" value="GPCR_2-like_7TM"/>
</dbReference>
<dbReference type="PANTHER" id="PTHR46953">
    <property type="entry name" value="G-PROTEIN COUPLED RECEPTOR MTH-LIKE 1-RELATED"/>
    <property type="match status" value="1"/>
</dbReference>
<accession>A0A9P0GVS3</accession>
<keyword evidence="6" id="KW-0732">Signal</keyword>
<feature type="transmembrane region" description="Helical" evidence="5">
    <location>
        <begin position="151"/>
        <end position="168"/>
    </location>
</feature>
<dbReference type="InterPro" id="IPR000832">
    <property type="entry name" value="GPCR_2_secretin-like"/>
</dbReference>
<dbReference type="GO" id="GO:0007166">
    <property type="term" value="P:cell surface receptor signaling pathway"/>
    <property type="evidence" value="ECO:0007669"/>
    <property type="project" value="InterPro"/>
</dbReference>
<feature type="transmembrane region" description="Helical" evidence="5">
    <location>
        <begin position="119"/>
        <end position="139"/>
    </location>
</feature>